<keyword evidence="3" id="KW-0804">Transcription</keyword>
<evidence type="ECO:0000259" key="6">
    <source>
        <dbReference type="PROSITE" id="PS50977"/>
    </source>
</evidence>
<dbReference type="InterPro" id="IPR009057">
    <property type="entry name" value="Homeodomain-like_sf"/>
</dbReference>
<evidence type="ECO:0000256" key="1">
    <source>
        <dbReference type="ARBA" id="ARBA00023015"/>
    </source>
</evidence>
<dbReference type="Proteomes" id="UP001432222">
    <property type="component" value="Chromosome"/>
</dbReference>
<dbReference type="Pfam" id="PF00440">
    <property type="entry name" value="TetR_N"/>
    <property type="match status" value="1"/>
</dbReference>
<feature type="domain" description="HTH tetR-type" evidence="6">
    <location>
        <begin position="18"/>
        <end position="78"/>
    </location>
</feature>
<keyword evidence="9" id="KW-1185">Reference proteome</keyword>
<evidence type="ECO:0000256" key="2">
    <source>
        <dbReference type="ARBA" id="ARBA00023125"/>
    </source>
</evidence>
<accession>A0ABZ1TUX9</accession>
<dbReference type="EMBL" id="CP108110">
    <property type="protein sequence ID" value="WUQ81497.1"/>
    <property type="molecule type" value="Genomic_DNA"/>
</dbReference>
<proteinExistence type="predicted"/>
<gene>
    <name evidence="7" type="ORF">OHA16_00075</name>
    <name evidence="8" type="ORF">OHA16_39710</name>
</gene>
<dbReference type="PRINTS" id="PR00455">
    <property type="entry name" value="HTHTETR"/>
</dbReference>
<dbReference type="PANTHER" id="PTHR30055:SF234">
    <property type="entry name" value="HTH-TYPE TRANSCRIPTIONAL REGULATOR BETI"/>
    <property type="match status" value="1"/>
</dbReference>
<dbReference type="PANTHER" id="PTHR30055">
    <property type="entry name" value="HTH-TYPE TRANSCRIPTIONAL REGULATOR RUTR"/>
    <property type="match status" value="1"/>
</dbReference>
<dbReference type="Gene3D" id="1.10.357.10">
    <property type="entry name" value="Tetracycline Repressor, domain 2"/>
    <property type="match status" value="1"/>
</dbReference>
<reference evidence="7" key="1">
    <citation type="submission" date="2022-10" db="EMBL/GenBank/DDBJ databases">
        <title>The complete genomes of actinobacterial strains from the NBC collection.</title>
        <authorList>
            <person name="Joergensen T.S."/>
            <person name="Alvarez Arevalo M."/>
            <person name="Sterndorff E.B."/>
            <person name="Faurdal D."/>
            <person name="Vuksanovic O."/>
            <person name="Mourched A.-S."/>
            <person name="Charusanti P."/>
            <person name="Shaw S."/>
            <person name="Blin K."/>
            <person name="Weber T."/>
        </authorList>
    </citation>
    <scope>NUCLEOTIDE SEQUENCE</scope>
    <source>
        <strain evidence="7">NBC_00222</strain>
    </source>
</reference>
<evidence type="ECO:0000313" key="7">
    <source>
        <dbReference type="EMBL" id="WUQ81497.1"/>
    </source>
</evidence>
<dbReference type="InterPro" id="IPR001647">
    <property type="entry name" value="HTH_TetR"/>
</dbReference>
<feature type="region of interest" description="Disordered" evidence="5">
    <location>
        <begin position="235"/>
        <end position="255"/>
    </location>
</feature>
<evidence type="ECO:0000256" key="4">
    <source>
        <dbReference type="PROSITE-ProRule" id="PRU00335"/>
    </source>
</evidence>
<keyword evidence="2 4" id="KW-0238">DNA-binding</keyword>
<evidence type="ECO:0000313" key="9">
    <source>
        <dbReference type="Proteomes" id="UP001432222"/>
    </source>
</evidence>
<dbReference type="EMBL" id="CP108110">
    <property type="protein sequence ID" value="WUQ88588.1"/>
    <property type="molecule type" value="Genomic_DNA"/>
</dbReference>
<evidence type="ECO:0000256" key="3">
    <source>
        <dbReference type="ARBA" id="ARBA00023163"/>
    </source>
</evidence>
<sequence length="255" mass="27726">MTPPAGRSGRLRDPQQRAARATRILDTAADLLARRGYRHVSIDDVAAGAAIGKGTVYLHWKTREQLFGAVLAREILTAVDELRRALRRAPENCLLHRYARTYFLAVNDRPLLRGLLLNDPDLLGKLTGAADTGRDERHGAAAYRHLELLAAHGLLRGDMGVGEIAYAYQATFEGFLRAEPPTLDTEQRADLLARTVRRAFEAESAPTGDTLSDVAAATAALLDDLVDADRAEFGIPGSRADSCGRPDRGEAFEGE</sequence>
<dbReference type="SUPFAM" id="SSF46689">
    <property type="entry name" value="Homeodomain-like"/>
    <property type="match status" value="1"/>
</dbReference>
<dbReference type="InterPro" id="IPR050109">
    <property type="entry name" value="HTH-type_TetR-like_transc_reg"/>
</dbReference>
<organism evidence="7 9">
    <name type="scientific">Kitasatospora purpeofusca</name>
    <dbReference type="NCBI Taxonomy" id="67352"/>
    <lineage>
        <taxon>Bacteria</taxon>
        <taxon>Bacillati</taxon>
        <taxon>Actinomycetota</taxon>
        <taxon>Actinomycetes</taxon>
        <taxon>Kitasatosporales</taxon>
        <taxon>Streptomycetaceae</taxon>
        <taxon>Kitasatospora</taxon>
    </lineage>
</organism>
<feature type="compositionally biased region" description="Basic and acidic residues" evidence="5">
    <location>
        <begin position="242"/>
        <end position="255"/>
    </location>
</feature>
<feature type="DNA-binding region" description="H-T-H motif" evidence="4">
    <location>
        <begin position="41"/>
        <end position="60"/>
    </location>
</feature>
<name>A0ABZ1TUX9_9ACTN</name>
<protein>
    <submittedName>
        <fullName evidence="7">TetR/AcrR family transcriptional regulator</fullName>
    </submittedName>
</protein>
<keyword evidence="1" id="KW-0805">Transcription regulation</keyword>
<evidence type="ECO:0000313" key="8">
    <source>
        <dbReference type="EMBL" id="WUQ88588.1"/>
    </source>
</evidence>
<dbReference type="RefSeq" id="WP_328952572.1">
    <property type="nucleotide sequence ID" value="NZ_CP108110.1"/>
</dbReference>
<dbReference type="PROSITE" id="PS50977">
    <property type="entry name" value="HTH_TETR_2"/>
    <property type="match status" value="1"/>
</dbReference>
<evidence type="ECO:0000256" key="5">
    <source>
        <dbReference type="SAM" id="MobiDB-lite"/>
    </source>
</evidence>